<evidence type="ECO:0000256" key="8">
    <source>
        <dbReference type="ARBA" id="ARBA00022782"/>
    </source>
</evidence>
<dbReference type="GO" id="GO:0005814">
    <property type="term" value="C:centriole"/>
    <property type="evidence" value="ECO:0007669"/>
    <property type="project" value="UniProtKB-SubCell"/>
</dbReference>
<dbReference type="GO" id="GO:0005874">
    <property type="term" value="C:microtubule"/>
    <property type="evidence" value="ECO:0007669"/>
    <property type="project" value="UniProtKB-KW"/>
</dbReference>
<dbReference type="GO" id="GO:0031514">
    <property type="term" value="C:motile cilium"/>
    <property type="evidence" value="ECO:0007669"/>
    <property type="project" value="UniProtKB-SubCell"/>
</dbReference>
<evidence type="ECO:0000256" key="19">
    <source>
        <dbReference type="SAM" id="MobiDB-lite"/>
    </source>
</evidence>
<name>A0A8C2KT74_CYPCA</name>
<evidence type="ECO:0000256" key="15">
    <source>
        <dbReference type="ARBA" id="ARBA00040458"/>
    </source>
</evidence>
<comment type="subcellular location">
    <subcellularLocation>
        <location evidence="2">Cell projection</location>
        <location evidence="2">Cilium</location>
        <location evidence="2">Flagellum</location>
    </subcellularLocation>
    <subcellularLocation>
        <location evidence="1">Cytoplasm</location>
        <location evidence="1">Cytoskeleton</location>
        <location evidence="1">Microtubule organizing center</location>
        <location evidence="1">Centrosome</location>
        <location evidence="1">Centriole</location>
    </subcellularLocation>
    <subcellularLocation>
        <location evidence="3">Cytoplasm</location>
        <location evidence="3">Cytoskeleton</location>
        <location evidence="3">Spindle pole</location>
    </subcellularLocation>
</comment>
<dbReference type="PANTHER" id="PTHR23162">
    <property type="entry name" value="OUTER DENSE FIBER OF SPERM TAILS 2"/>
    <property type="match status" value="1"/>
</dbReference>
<evidence type="ECO:0000256" key="3">
    <source>
        <dbReference type="ARBA" id="ARBA00004647"/>
    </source>
</evidence>
<evidence type="ECO:0000256" key="7">
    <source>
        <dbReference type="ARBA" id="ARBA00022701"/>
    </source>
</evidence>
<evidence type="ECO:0000256" key="11">
    <source>
        <dbReference type="ARBA" id="ARBA00023054"/>
    </source>
</evidence>
<evidence type="ECO:0000313" key="20">
    <source>
        <dbReference type="Ensembl" id="ENSCCRP00020113112.1"/>
    </source>
</evidence>
<keyword evidence="5" id="KW-0217">Developmental protein</keyword>
<dbReference type="AlphaFoldDB" id="A0A8C2KT74"/>
<keyword evidence="7" id="KW-0493">Microtubule</keyword>
<accession>A0A8C2KT74</accession>
<feature type="compositionally biased region" description="Basic and acidic residues" evidence="19">
    <location>
        <begin position="1"/>
        <end position="11"/>
    </location>
</feature>
<keyword evidence="13" id="KW-0206">Cytoskeleton</keyword>
<keyword evidence="11 18" id="KW-0175">Coiled coil</keyword>
<organism evidence="20 21">
    <name type="scientific">Cyprinus carpio</name>
    <name type="common">Common carp</name>
    <dbReference type="NCBI Taxonomy" id="7962"/>
    <lineage>
        <taxon>Eukaryota</taxon>
        <taxon>Metazoa</taxon>
        <taxon>Chordata</taxon>
        <taxon>Craniata</taxon>
        <taxon>Vertebrata</taxon>
        <taxon>Euteleostomi</taxon>
        <taxon>Actinopterygii</taxon>
        <taxon>Neopterygii</taxon>
        <taxon>Teleostei</taxon>
        <taxon>Ostariophysi</taxon>
        <taxon>Cypriniformes</taxon>
        <taxon>Cyprinidae</taxon>
        <taxon>Cyprininae</taxon>
        <taxon>Cyprinus</taxon>
    </lineage>
</organism>
<keyword evidence="12" id="KW-0969">Cilium</keyword>
<evidence type="ECO:0000256" key="10">
    <source>
        <dbReference type="ARBA" id="ARBA00022871"/>
    </source>
</evidence>
<sequence>MAENLENEKHLRTAGGLSKDLESNRNRLQNQLRKKEAENNRLEAQIQVRTLQHQQEEVQGLLEQMRELKQHCEGDRDVLNQTLEDQRKQAEQSVNTAAQLSAQLLDKVLYRRTINELRLTELSEQLRSCEEKFCAEREGLLSRLHSLTSESTTPKLENQRLKSTLSATEDRLSLTQSEVQQLKISLRDFENLVEGYKSQLQKTRLESEEYSLRLEMVEKVAQSDREEMEREVEQGRKQAQARLKEIEMLHEALKRSEDELRENMHIQDRRNTEQNSTLSELRIKVITHVFMFTPQILMKSDGFLIS</sequence>
<evidence type="ECO:0000256" key="18">
    <source>
        <dbReference type="SAM" id="Coils"/>
    </source>
</evidence>
<evidence type="ECO:0000256" key="12">
    <source>
        <dbReference type="ARBA" id="ARBA00023069"/>
    </source>
</evidence>
<dbReference type="PANTHER" id="PTHR23162:SF8">
    <property type="entry name" value="OUTER DENSE FIBER PROTEIN 2"/>
    <property type="match status" value="1"/>
</dbReference>
<keyword evidence="10" id="KW-0744">Spermatogenesis</keyword>
<evidence type="ECO:0000256" key="4">
    <source>
        <dbReference type="ARBA" id="ARBA00009316"/>
    </source>
</evidence>
<keyword evidence="6" id="KW-0963">Cytoplasm</keyword>
<evidence type="ECO:0000256" key="9">
    <source>
        <dbReference type="ARBA" id="ARBA00022846"/>
    </source>
</evidence>
<comment type="similarity">
    <text evidence="4">Belongs to the ODF2 family.</text>
</comment>
<dbReference type="GO" id="GO:0005813">
    <property type="term" value="C:centrosome"/>
    <property type="evidence" value="ECO:0007669"/>
    <property type="project" value="TreeGrafter"/>
</dbReference>
<dbReference type="Ensembl" id="ENSCCRT00020123446.1">
    <property type="protein sequence ID" value="ENSCCRP00020113112.1"/>
    <property type="gene ID" value="ENSCCRG00020051259.1"/>
</dbReference>
<evidence type="ECO:0000256" key="14">
    <source>
        <dbReference type="ARBA" id="ARBA00023273"/>
    </source>
</evidence>
<dbReference type="GO" id="GO:0007283">
    <property type="term" value="P:spermatogenesis"/>
    <property type="evidence" value="ECO:0007669"/>
    <property type="project" value="UniProtKB-KW"/>
</dbReference>
<dbReference type="InterPro" id="IPR026099">
    <property type="entry name" value="Odf2-rel"/>
</dbReference>
<dbReference type="GO" id="GO:1902017">
    <property type="term" value="P:regulation of cilium assembly"/>
    <property type="evidence" value="ECO:0007669"/>
    <property type="project" value="TreeGrafter"/>
</dbReference>
<dbReference type="Proteomes" id="UP000694701">
    <property type="component" value="Unplaced"/>
</dbReference>
<evidence type="ECO:0000313" key="21">
    <source>
        <dbReference type="Proteomes" id="UP000694701"/>
    </source>
</evidence>
<evidence type="ECO:0000256" key="1">
    <source>
        <dbReference type="ARBA" id="ARBA00004114"/>
    </source>
</evidence>
<evidence type="ECO:0000256" key="6">
    <source>
        <dbReference type="ARBA" id="ARBA00022490"/>
    </source>
</evidence>
<feature type="region of interest" description="Disordered" evidence="19">
    <location>
        <begin position="1"/>
        <end position="24"/>
    </location>
</feature>
<keyword evidence="9" id="KW-0282">Flagellum</keyword>
<protein>
    <recommendedName>
        <fullName evidence="15">Outer dense fiber protein 2</fullName>
    </recommendedName>
    <alternativeName>
        <fullName evidence="16">Cenexin</fullName>
    </alternativeName>
    <alternativeName>
        <fullName evidence="17">Outer dense fiber of sperm tails protein 2</fullName>
    </alternativeName>
</protein>
<evidence type="ECO:0000256" key="13">
    <source>
        <dbReference type="ARBA" id="ARBA00023212"/>
    </source>
</evidence>
<proteinExistence type="inferred from homology"/>
<reference evidence="20" key="1">
    <citation type="submission" date="2025-08" db="UniProtKB">
        <authorList>
            <consortium name="Ensembl"/>
        </authorList>
    </citation>
    <scope>IDENTIFICATION</scope>
</reference>
<evidence type="ECO:0000256" key="5">
    <source>
        <dbReference type="ARBA" id="ARBA00022473"/>
    </source>
</evidence>
<evidence type="ECO:0000256" key="17">
    <source>
        <dbReference type="ARBA" id="ARBA00043200"/>
    </source>
</evidence>
<feature type="coiled-coil region" evidence="18">
    <location>
        <begin position="179"/>
        <end position="263"/>
    </location>
</feature>
<keyword evidence="8" id="KW-0221">Differentiation</keyword>
<evidence type="ECO:0000256" key="16">
    <source>
        <dbReference type="ARBA" id="ARBA00041830"/>
    </source>
</evidence>
<evidence type="ECO:0000256" key="2">
    <source>
        <dbReference type="ARBA" id="ARBA00004230"/>
    </source>
</evidence>
<keyword evidence="14" id="KW-0966">Cell projection</keyword>
<dbReference type="GO" id="GO:0000922">
    <property type="term" value="C:spindle pole"/>
    <property type="evidence" value="ECO:0007669"/>
    <property type="project" value="UniProtKB-SubCell"/>
</dbReference>
<dbReference type="GO" id="GO:0030154">
    <property type="term" value="P:cell differentiation"/>
    <property type="evidence" value="ECO:0007669"/>
    <property type="project" value="UniProtKB-KW"/>
</dbReference>